<protein>
    <recommendedName>
        <fullName evidence="3">Beta-ketoacyl synthase N-terminal domain-containing protein</fullName>
    </recommendedName>
</protein>
<proteinExistence type="predicted"/>
<name>A0A5M8FAV5_PSEVE</name>
<dbReference type="EMBL" id="VWXT01000191">
    <property type="protein sequence ID" value="KAA6179875.1"/>
    <property type="molecule type" value="Genomic_DNA"/>
</dbReference>
<dbReference type="InterPro" id="IPR016039">
    <property type="entry name" value="Thiolase-like"/>
</dbReference>
<evidence type="ECO:0000313" key="1">
    <source>
        <dbReference type="EMBL" id="KAA6179875.1"/>
    </source>
</evidence>
<gene>
    <name evidence="1" type="ORF">F3K53_13145</name>
</gene>
<dbReference type="AlphaFoldDB" id="A0A5M8FAV5"/>
<dbReference type="SUPFAM" id="SSF53901">
    <property type="entry name" value="Thiolase-like"/>
    <property type="match status" value="1"/>
</dbReference>
<sequence>MTGDAIVGLILRDWVMLQMPGEFEHGGVELNRGTRPAWDLAAGELVGGRELKNFDRQALLLLAAMALVNDDNHGDTLVRSALIGATANGSIDSVIQLIKESNDNRFAFQVNPAQIPNTVINSSLGQLAIKYGIKGANVSLCAKELSFYSALVQALRIARRGDSERLYATALETFSGEFGKRYLRAIERPAEERPDTSAVFSFEASIDTQAPGLVVRACVTGRLLAADPASLGALIRGCLAGQGVEPAEWRVSLAAPDAWPATCVALSDALGMPVDRLDRAKALSLSLVGAYQLAHLAKSIPAQGGGVMACVDEEGFYGVALIQRNAFQAAALTAPNHSSQAGSL</sequence>
<reference evidence="1 2" key="1">
    <citation type="submission" date="2019-09" db="EMBL/GenBank/DDBJ databases">
        <title>Genomic sequencing of 4 copper resistant soil isolates.</title>
        <authorList>
            <person name="Havryliuk O."/>
        </authorList>
    </citation>
    <scope>NUCLEOTIDE SEQUENCE [LARGE SCALE GENOMIC DNA]</scope>
    <source>
        <strain evidence="1 2">UKR4</strain>
    </source>
</reference>
<accession>A0A5M8FAV5</accession>
<dbReference type="Proteomes" id="UP000323909">
    <property type="component" value="Unassembled WGS sequence"/>
</dbReference>
<comment type="caution">
    <text evidence="1">The sequence shown here is derived from an EMBL/GenBank/DDBJ whole genome shotgun (WGS) entry which is preliminary data.</text>
</comment>
<dbReference type="GO" id="GO:0016746">
    <property type="term" value="F:acyltransferase activity"/>
    <property type="evidence" value="ECO:0007669"/>
    <property type="project" value="InterPro"/>
</dbReference>
<evidence type="ECO:0000313" key="2">
    <source>
        <dbReference type="Proteomes" id="UP000323909"/>
    </source>
</evidence>
<dbReference type="Gene3D" id="3.40.47.10">
    <property type="match status" value="1"/>
</dbReference>
<evidence type="ECO:0008006" key="3">
    <source>
        <dbReference type="Google" id="ProtNLM"/>
    </source>
</evidence>
<organism evidence="1 2">
    <name type="scientific">Pseudomonas veronii</name>
    <dbReference type="NCBI Taxonomy" id="76761"/>
    <lineage>
        <taxon>Bacteria</taxon>
        <taxon>Pseudomonadati</taxon>
        <taxon>Pseudomonadota</taxon>
        <taxon>Gammaproteobacteria</taxon>
        <taxon>Pseudomonadales</taxon>
        <taxon>Pseudomonadaceae</taxon>
        <taxon>Pseudomonas</taxon>
    </lineage>
</organism>
<dbReference type="RefSeq" id="WP_150095324.1">
    <property type="nucleotide sequence ID" value="NZ_VWXT01000191.1"/>
</dbReference>